<feature type="transmembrane region" description="Helical" evidence="1">
    <location>
        <begin position="138"/>
        <end position="159"/>
    </location>
</feature>
<evidence type="ECO:0000313" key="3">
    <source>
        <dbReference type="Proteomes" id="UP000664209"/>
    </source>
</evidence>
<accession>A0A939LTB4</accession>
<gene>
    <name evidence="2" type="ORF">J4G33_12525</name>
</gene>
<evidence type="ECO:0000313" key="2">
    <source>
        <dbReference type="EMBL" id="MBO1752630.1"/>
    </source>
</evidence>
<dbReference type="Proteomes" id="UP000664209">
    <property type="component" value="Unassembled WGS sequence"/>
</dbReference>
<keyword evidence="1" id="KW-1133">Transmembrane helix</keyword>
<name>A0A939LTB4_9CELL</name>
<dbReference type="EMBL" id="JAGEMK010000006">
    <property type="protein sequence ID" value="MBO1752630.1"/>
    <property type="molecule type" value="Genomic_DNA"/>
</dbReference>
<feature type="transmembrane region" description="Helical" evidence="1">
    <location>
        <begin position="20"/>
        <end position="45"/>
    </location>
</feature>
<evidence type="ECO:0000256" key="1">
    <source>
        <dbReference type="SAM" id="Phobius"/>
    </source>
</evidence>
<keyword evidence="1" id="KW-0472">Membrane</keyword>
<organism evidence="2 3">
    <name type="scientific">Actinotalea soli</name>
    <dbReference type="NCBI Taxonomy" id="2819234"/>
    <lineage>
        <taxon>Bacteria</taxon>
        <taxon>Bacillati</taxon>
        <taxon>Actinomycetota</taxon>
        <taxon>Actinomycetes</taxon>
        <taxon>Micrococcales</taxon>
        <taxon>Cellulomonadaceae</taxon>
        <taxon>Actinotalea</taxon>
    </lineage>
</organism>
<comment type="caution">
    <text evidence="2">The sequence shown here is derived from an EMBL/GenBank/DDBJ whole genome shotgun (WGS) entry which is preliminary data.</text>
</comment>
<feature type="transmembrane region" description="Helical" evidence="1">
    <location>
        <begin position="180"/>
        <end position="213"/>
    </location>
</feature>
<feature type="transmembrane region" description="Helical" evidence="1">
    <location>
        <begin position="93"/>
        <end position="118"/>
    </location>
</feature>
<sequence>MTDQARSFGDGTLSRVAGRVYWLLVIEGMLLLTLSPGLVLAFWLAPDASNLPLFALAAVPVGPALAAAFFAWRRFGEERESSPRTEFQRGYGLNLADALSAWVPAVAVLLVLAINLTFQASAGVGGSVAGPVAGLQVGLAVLVLLWAVRMLSVTSVFSFRWRDAARISLHTVLGRPLSTLALLSYAVLVVGLTVVTFDAVVVLLASVLTFAVVRSEAPVIGYVRERFVAA</sequence>
<feature type="transmembrane region" description="Helical" evidence="1">
    <location>
        <begin position="51"/>
        <end position="72"/>
    </location>
</feature>
<proteinExistence type="predicted"/>
<dbReference type="RefSeq" id="WP_208056299.1">
    <property type="nucleotide sequence ID" value="NZ_JAGEMK010000006.1"/>
</dbReference>
<keyword evidence="1" id="KW-0812">Transmembrane</keyword>
<keyword evidence="3" id="KW-1185">Reference proteome</keyword>
<protein>
    <submittedName>
        <fullName evidence="2">DUF624 domain-containing protein</fullName>
    </submittedName>
</protein>
<dbReference type="AlphaFoldDB" id="A0A939LTB4"/>
<reference evidence="2" key="1">
    <citation type="submission" date="2021-03" db="EMBL/GenBank/DDBJ databases">
        <title>Actinotalea soli sp. nov., isolated from soil.</title>
        <authorList>
            <person name="Ping W."/>
            <person name="Zhang J."/>
        </authorList>
    </citation>
    <scope>NUCLEOTIDE SEQUENCE</scope>
    <source>
        <strain evidence="2">BY-33</strain>
    </source>
</reference>